<dbReference type="STRING" id="1157962.A0A250X063"/>
<dbReference type="GO" id="GO:1904491">
    <property type="term" value="P:protein localization to ciliary transition zone"/>
    <property type="evidence" value="ECO:0007669"/>
    <property type="project" value="TreeGrafter"/>
</dbReference>
<name>A0A250X063_9CHLO</name>
<feature type="domain" description="CEP76/DRC7 peptidase-like" evidence="3">
    <location>
        <begin position="1407"/>
        <end position="1542"/>
    </location>
</feature>
<dbReference type="InterPro" id="IPR052434">
    <property type="entry name" value="Tectonic-like_complex_comp"/>
</dbReference>
<dbReference type="Pfam" id="PF15625">
    <property type="entry name" value="CC2D2AN-C2"/>
    <property type="match status" value="1"/>
</dbReference>
<dbReference type="InterPro" id="IPR028928">
    <property type="entry name" value="CC2D2AN-C2"/>
</dbReference>
<dbReference type="Proteomes" id="UP000232323">
    <property type="component" value="Unassembled WGS sequence"/>
</dbReference>
<dbReference type="InterPro" id="IPR056290">
    <property type="entry name" value="CEPT76/DRC7_peptidase-like_dom"/>
</dbReference>
<dbReference type="PANTHER" id="PTHR20837">
    <property type="entry name" value="CENTROSOMAL PROTEIN-RELATED"/>
    <property type="match status" value="1"/>
</dbReference>
<protein>
    <submittedName>
        <fullName evidence="4">Uncharacterized protein</fullName>
    </submittedName>
</protein>
<dbReference type="OrthoDB" id="2162143at2759"/>
<proteinExistence type="predicted"/>
<reference evidence="4 5" key="1">
    <citation type="submission" date="2017-08" db="EMBL/GenBank/DDBJ databases">
        <title>Acidophilic green algal genome provides insights into adaptation to an acidic environment.</title>
        <authorList>
            <person name="Hirooka S."/>
            <person name="Hirose Y."/>
            <person name="Kanesaki Y."/>
            <person name="Higuchi S."/>
            <person name="Fujiwara T."/>
            <person name="Onuma R."/>
            <person name="Era A."/>
            <person name="Ohbayashi R."/>
            <person name="Uzuka A."/>
            <person name="Nozaki H."/>
            <person name="Yoshikawa H."/>
            <person name="Miyagishima S.Y."/>
        </authorList>
    </citation>
    <scope>NUCLEOTIDE SEQUENCE [LARGE SCALE GENOMIC DNA]</scope>
    <source>
        <strain evidence="4 5">NIES-2499</strain>
    </source>
</reference>
<evidence type="ECO:0000259" key="2">
    <source>
        <dbReference type="Pfam" id="PF15625"/>
    </source>
</evidence>
<evidence type="ECO:0000256" key="1">
    <source>
        <dbReference type="SAM" id="MobiDB-lite"/>
    </source>
</evidence>
<dbReference type="Pfam" id="PF24656">
    <property type="entry name" value="CEPT76_peptidase"/>
    <property type="match status" value="1"/>
</dbReference>
<keyword evidence="5" id="KW-1185">Reference proteome</keyword>
<dbReference type="EMBL" id="BEGY01000018">
    <property type="protein sequence ID" value="GAX76484.1"/>
    <property type="molecule type" value="Genomic_DNA"/>
</dbReference>
<evidence type="ECO:0000259" key="3">
    <source>
        <dbReference type="Pfam" id="PF24656"/>
    </source>
</evidence>
<feature type="region of interest" description="Disordered" evidence="1">
    <location>
        <begin position="183"/>
        <end position="219"/>
    </location>
</feature>
<evidence type="ECO:0000313" key="5">
    <source>
        <dbReference type="Proteomes" id="UP000232323"/>
    </source>
</evidence>
<dbReference type="GO" id="GO:0035869">
    <property type="term" value="C:ciliary transition zone"/>
    <property type="evidence" value="ECO:0007669"/>
    <property type="project" value="TreeGrafter"/>
</dbReference>
<organism evidence="4 5">
    <name type="scientific">Chlamydomonas eustigma</name>
    <dbReference type="NCBI Taxonomy" id="1157962"/>
    <lineage>
        <taxon>Eukaryota</taxon>
        <taxon>Viridiplantae</taxon>
        <taxon>Chlorophyta</taxon>
        <taxon>core chlorophytes</taxon>
        <taxon>Chlorophyceae</taxon>
        <taxon>CS clade</taxon>
        <taxon>Chlamydomonadales</taxon>
        <taxon>Chlamydomonadaceae</taxon>
        <taxon>Chlamydomonas</taxon>
    </lineage>
</organism>
<evidence type="ECO:0000313" key="4">
    <source>
        <dbReference type="EMBL" id="GAX76484.1"/>
    </source>
</evidence>
<gene>
    <name evidence="4" type="ORF">CEUSTIGMA_g3929.t1</name>
</gene>
<dbReference type="PANTHER" id="PTHR20837:SF0">
    <property type="entry name" value="COILED-COIL AND C2 DOMAIN-CONTAINING PROTEIN 2A"/>
    <property type="match status" value="1"/>
</dbReference>
<feature type="domain" description="CC2D2A N-terminal C2" evidence="2">
    <location>
        <begin position="635"/>
        <end position="788"/>
    </location>
</feature>
<accession>A0A250X063</accession>
<feature type="region of interest" description="Disordered" evidence="1">
    <location>
        <begin position="1098"/>
        <end position="1122"/>
    </location>
</feature>
<feature type="compositionally biased region" description="Polar residues" evidence="1">
    <location>
        <begin position="189"/>
        <end position="211"/>
    </location>
</feature>
<sequence length="1692" mass="187258">MKAGKPTQQQADNEIVAGTSAPNDTLEANLLQTQDEKEGADGMVLSYLDSFKFCSDNASLSVLEEALFMKFPGILGPKPLPARQEALKKDFIPRENFGLFVDRADALGSCSLFKMEQRLVLQGVLDRAAVAELTTSSAAGFRLTGPMKSPIKQLLFKADAVPTTAVPTQGSLDVGNLPTVTEAPEVDESQLQQQPQINSTLNQPDAGSQPGQPHVMPTTGVPQLEPAGLGTYLLGGAPQPLMQIVVMPNGSLTQVPLAPEPPLNIAPLRWLDDSGLMIYEPQPLKAYKERPWRRYDQDKENTSTYRRLPIVENAGEQSGEGSQTYRLDIELSRLEFHLHPGMAKEDLLAARLLAAFREFKRRESVGLVSYFANKLAALEEALLGSREKLFDASSNDAAEDAELLALYNHTQQIEKEVAETRQLKEEEEVLMWRAANAMQLLYGEIMQLREAQGYWGTNVQLTVLQKPPEEMLWSMGIGVSRDRLDLELLMAEEELIVGLPPAPFSFPVPHWDLNPVTGGLGLFRPRRLETMCSAHKSQVDALKKRLEVLEMGPHAEGDANIALLRSELMLLGLAPKRVARSQLEQQQARQHAMERLSAGEVGVLRVPVLNPILSVKPDLERKEGSDSQGNLARNKAAVKHPRYYAMLYVNGKLLGASEVATMDDDYVITFKDTFSVQVVRWPHMVSLQIWEKGAIRDTYVSEVYIAIPGLAGSPHVDSQAKSYQFTSQTPFRAKPSKESAFAHSEITSPGVGAIKPAAGPGGAANPPNLVYPTGVMVVRCGWVAEQAAVAAGVEVAVLGARSELVSYNNPLADRAAASDDVEAGRSFMPPLPHLTVDRVLRKAAERVGVSKATRAQLLSWLNSNKIDPNDPRNAALMELLKAQEAQNGTSLGGLFRLDVPPAVSLSELRMHSKRFNFLTRRWGSGQYRDPERCVLRATRSVRAPVTLSERDTESLESLYLDSLNLFEMAPGGVGQPVSQALMARQERAVQMQSGPNIAKAIEDREKRLTNFANRIHAAAVRLAGGKQARRKFTTDDVIKDVALPEWKLNWVFWSWSIWDERRPLKPVKREIGRNEGLPFVPEDLELLVSVERCTNLPARNGSPAQQGLGSNDEDGDLQSSESTAAQMARGLQCFVEVVYRTTMLKKDESGRTMEEERVIRRRTASTQLDDFPVFNEQLSLPVFGPGLEATSAAINETNNFITINVFDEYINNHTSDLRAVRRGDDEISDPVKFPERERRFLGCIRMPLSAVYQMQVLEGIFKLDSPPVILGYHQASDRPPCIHLSLALRPHVVPPSLIEEERINGEAEDIAVLAQRWQSNVLALPLCKRRVIRAMGIDSDGTSILVTRFLSPTPLPPAIAQLASNPDAIAADLPQISITELVMLKISRFVSLIPYVEDSSLAKRRSDIWCTTSEFMYLTAGDSEEHAHLLAGYFLEIGQQALIVLGASLLGGRSAFVLTTGQASFDPNNSDAPPPNMNFDESKLRLWNPLTGVCSSVKDPTCEMRQVGTIYDHTNMWANKQWSHQPWEMEWQLGSTKIFEPFFGRYLPQRELATLQVSPAYEELSDQFYEELGRQAEESARDAIQKARGSSGYVTKPDNKISRLLKELLMQIPSALERVAMASLGASLILAEAPSDTPGEAPARLGERHKLISQLQEKHNEEIIKQSKADLINGHILALPFSDRYVFYSLIC</sequence>
<dbReference type="GO" id="GO:1905515">
    <property type="term" value="P:non-motile cilium assembly"/>
    <property type="evidence" value="ECO:0007669"/>
    <property type="project" value="TreeGrafter"/>
</dbReference>
<comment type="caution">
    <text evidence="4">The sequence shown here is derived from an EMBL/GenBank/DDBJ whole genome shotgun (WGS) entry which is preliminary data.</text>
</comment>